<proteinExistence type="predicted"/>
<reference evidence="2" key="1">
    <citation type="submission" date="2023-07" db="EMBL/GenBank/DDBJ databases">
        <authorList>
            <consortium name="AG Swart"/>
            <person name="Singh M."/>
            <person name="Singh A."/>
            <person name="Seah K."/>
            <person name="Emmerich C."/>
        </authorList>
    </citation>
    <scope>NUCLEOTIDE SEQUENCE</scope>
    <source>
        <strain evidence="2">DP1</strain>
    </source>
</reference>
<sequence length="229" mass="26519">MWKNLKRSVSSFLDPNISTVKKKLNKQEKVQKSTTKMHSNEDDSIRNLLADLRPSLPEISTKQSLQDTEMIQHSSRMSFLKNIEQKVQKYTKRIPHGDTFDSLQNISKIIDNATEKLPSNIIDYKSMSLNEPSFLSKVKDNTLLALEKDITRTSNANISKAGQQMGTITLENQVKVLREALTQSKRYCKQIDMKYRSLSKQHRLLKQKLKVKDKQIAFYQSSQKQLFPK</sequence>
<dbReference type="EMBL" id="CAMPGE010021150">
    <property type="protein sequence ID" value="CAI2379319.1"/>
    <property type="molecule type" value="Genomic_DNA"/>
</dbReference>
<gene>
    <name evidence="2" type="ORF">ECRASSUSDP1_LOCUS20728</name>
</gene>
<evidence type="ECO:0000256" key="1">
    <source>
        <dbReference type="SAM" id="MobiDB-lite"/>
    </source>
</evidence>
<keyword evidence="3" id="KW-1185">Reference proteome</keyword>
<protein>
    <submittedName>
        <fullName evidence="2">Uncharacterized protein</fullName>
    </submittedName>
</protein>
<dbReference type="AlphaFoldDB" id="A0AAD1XUU2"/>
<accession>A0AAD1XUU2</accession>
<evidence type="ECO:0000313" key="3">
    <source>
        <dbReference type="Proteomes" id="UP001295684"/>
    </source>
</evidence>
<evidence type="ECO:0000313" key="2">
    <source>
        <dbReference type="EMBL" id="CAI2379319.1"/>
    </source>
</evidence>
<dbReference type="Proteomes" id="UP001295684">
    <property type="component" value="Unassembled WGS sequence"/>
</dbReference>
<organism evidence="2 3">
    <name type="scientific">Euplotes crassus</name>
    <dbReference type="NCBI Taxonomy" id="5936"/>
    <lineage>
        <taxon>Eukaryota</taxon>
        <taxon>Sar</taxon>
        <taxon>Alveolata</taxon>
        <taxon>Ciliophora</taxon>
        <taxon>Intramacronucleata</taxon>
        <taxon>Spirotrichea</taxon>
        <taxon>Hypotrichia</taxon>
        <taxon>Euplotida</taxon>
        <taxon>Euplotidae</taxon>
        <taxon>Moneuplotes</taxon>
    </lineage>
</organism>
<feature type="region of interest" description="Disordered" evidence="1">
    <location>
        <begin position="23"/>
        <end position="42"/>
    </location>
</feature>
<name>A0AAD1XUU2_EUPCR</name>
<comment type="caution">
    <text evidence="2">The sequence shown here is derived from an EMBL/GenBank/DDBJ whole genome shotgun (WGS) entry which is preliminary data.</text>
</comment>